<dbReference type="GO" id="GO:0016791">
    <property type="term" value="F:phosphatase activity"/>
    <property type="evidence" value="ECO:0007669"/>
    <property type="project" value="TreeGrafter"/>
</dbReference>
<name>A0A382C928_9ZZZZ</name>
<feature type="domain" description="PPM-type phosphatase" evidence="2">
    <location>
        <begin position="15"/>
        <end position="228"/>
    </location>
</feature>
<gene>
    <name evidence="3" type="ORF">METZ01_LOCUS175166</name>
</gene>
<evidence type="ECO:0000313" key="3">
    <source>
        <dbReference type="EMBL" id="SVB22312.1"/>
    </source>
</evidence>
<accession>A0A382C928</accession>
<dbReference type="InterPro" id="IPR036457">
    <property type="entry name" value="PPM-type-like_dom_sf"/>
</dbReference>
<evidence type="ECO:0000256" key="1">
    <source>
        <dbReference type="ARBA" id="ARBA00022801"/>
    </source>
</evidence>
<dbReference type="PANTHER" id="PTHR43156:SF2">
    <property type="entry name" value="STAGE II SPORULATION PROTEIN E"/>
    <property type="match status" value="1"/>
</dbReference>
<dbReference type="AlphaFoldDB" id="A0A382C928"/>
<sequence length="233" mass="26498">EVQKRLFPEIKKFEKFVYAKNIPARDVSGDYYDIIEINENEFYFTLADVSGKGVRSGMLMAKASSVFRTLANLSLPLEKIVYIVNNEIVEAKFKGMFITAVFGKMNVLNGEIEIINAGHESIMLFDESKNFEFIKSDLPPIGIIKYPTEKMVKKRNLNIKDKTFVVYTDGVTEGYLKNGKELGVEGVKKIISNINEINPKNIINNIVDNLNFDQVKLRDDITCLCIKINNSNH</sequence>
<dbReference type="Gene3D" id="3.60.40.10">
    <property type="entry name" value="PPM-type phosphatase domain"/>
    <property type="match status" value="1"/>
</dbReference>
<reference evidence="3" key="1">
    <citation type="submission" date="2018-05" db="EMBL/GenBank/DDBJ databases">
        <authorList>
            <person name="Lanie J.A."/>
            <person name="Ng W.-L."/>
            <person name="Kazmierczak K.M."/>
            <person name="Andrzejewski T.M."/>
            <person name="Davidsen T.M."/>
            <person name="Wayne K.J."/>
            <person name="Tettelin H."/>
            <person name="Glass J.I."/>
            <person name="Rusch D."/>
            <person name="Podicherti R."/>
            <person name="Tsui H.-C.T."/>
            <person name="Winkler M.E."/>
        </authorList>
    </citation>
    <scope>NUCLEOTIDE SEQUENCE</scope>
</reference>
<dbReference type="Pfam" id="PF07228">
    <property type="entry name" value="SpoIIE"/>
    <property type="match status" value="1"/>
</dbReference>
<proteinExistence type="predicted"/>
<keyword evidence="1" id="KW-0378">Hydrolase</keyword>
<dbReference type="InterPro" id="IPR052016">
    <property type="entry name" value="Bact_Sigma-Reg"/>
</dbReference>
<dbReference type="PANTHER" id="PTHR43156">
    <property type="entry name" value="STAGE II SPORULATION PROTEIN E-RELATED"/>
    <property type="match status" value="1"/>
</dbReference>
<protein>
    <recommendedName>
        <fullName evidence="2">PPM-type phosphatase domain-containing protein</fullName>
    </recommendedName>
</protein>
<feature type="non-terminal residue" evidence="3">
    <location>
        <position position="1"/>
    </location>
</feature>
<dbReference type="SUPFAM" id="SSF81606">
    <property type="entry name" value="PP2C-like"/>
    <property type="match status" value="1"/>
</dbReference>
<organism evidence="3">
    <name type="scientific">marine metagenome</name>
    <dbReference type="NCBI Taxonomy" id="408172"/>
    <lineage>
        <taxon>unclassified sequences</taxon>
        <taxon>metagenomes</taxon>
        <taxon>ecological metagenomes</taxon>
    </lineage>
</organism>
<evidence type="ECO:0000259" key="2">
    <source>
        <dbReference type="PROSITE" id="PS51746"/>
    </source>
</evidence>
<dbReference type="EMBL" id="UINC01033281">
    <property type="protein sequence ID" value="SVB22312.1"/>
    <property type="molecule type" value="Genomic_DNA"/>
</dbReference>
<dbReference type="SMART" id="SM00331">
    <property type="entry name" value="PP2C_SIG"/>
    <property type="match status" value="1"/>
</dbReference>
<dbReference type="InterPro" id="IPR001932">
    <property type="entry name" value="PPM-type_phosphatase-like_dom"/>
</dbReference>
<dbReference type="PROSITE" id="PS51746">
    <property type="entry name" value="PPM_2"/>
    <property type="match status" value="1"/>
</dbReference>